<reference evidence="1 2" key="1">
    <citation type="submission" date="2023-07" db="EMBL/GenBank/DDBJ databases">
        <title>Genomic Encyclopedia of Type Strains, Phase IV (KMG-IV): sequencing the most valuable type-strain genomes for metagenomic binning, comparative biology and taxonomic classification.</title>
        <authorList>
            <person name="Goeker M."/>
        </authorList>
    </citation>
    <scope>NUCLEOTIDE SEQUENCE [LARGE SCALE GENOMIC DNA]</scope>
    <source>
        <strain evidence="1 2">DSM 1400</strain>
    </source>
</reference>
<dbReference type="InterPro" id="IPR010921">
    <property type="entry name" value="Trp_repressor/repl_initiator"/>
</dbReference>
<keyword evidence="2" id="KW-1185">Reference proteome</keyword>
<sequence>MAYLLSPKQQELLHRVDVLKKLREDGLTKKDIAEELKIIIELVTRAYRKIKDNSHIVGGSKRVLLNYRA</sequence>
<protein>
    <submittedName>
        <fullName evidence="1">Trp operon repressor</fullName>
    </submittedName>
</protein>
<dbReference type="RefSeq" id="WP_307357275.1">
    <property type="nucleotide sequence ID" value="NZ_BAAACJ010000062.1"/>
</dbReference>
<comment type="caution">
    <text evidence="1">The sequence shown here is derived from an EMBL/GenBank/DDBJ whole genome shotgun (WGS) entry which is preliminary data.</text>
</comment>
<dbReference type="Proteomes" id="UP001224418">
    <property type="component" value="Unassembled WGS sequence"/>
</dbReference>
<evidence type="ECO:0000313" key="2">
    <source>
        <dbReference type="Proteomes" id="UP001224418"/>
    </source>
</evidence>
<dbReference type="EMBL" id="JAUSWN010000035">
    <property type="protein sequence ID" value="MDQ0480943.1"/>
    <property type="molecule type" value="Genomic_DNA"/>
</dbReference>
<evidence type="ECO:0000313" key="1">
    <source>
        <dbReference type="EMBL" id="MDQ0480943.1"/>
    </source>
</evidence>
<dbReference type="SUPFAM" id="SSF48295">
    <property type="entry name" value="TrpR-like"/>
    <property type="match status" value="1"/>
</dbReference>
<accession>A0ABU0JV10</accession>
<proteinExistence type="predicted"/>
<gene>
    <name evidence="1" type="ORF">QOZ93_002694</name>
</gene>
<name>A0ABU0JV10_HATLI</name>
<organism evidence="1 2">
    <name type="scientific">Hathewaya limosa</name>
    <name type="common">Clostridium limosum</name>
    <dbReference type="NCBI Taxonomy" id="1536"/>
    <lineage>
        <taxon>Bacteria</taxon>
        <taxon>Bacillati</taxon>
        <taxon>Bacillota</taxon>
        <taxon>Clostridia</taxon>
        <taxon>Eubacteriales</taxon>
        <taxon>Clostridiaceae</taxon>
        <taxon>Hathewaya</taxon>
    </lineage>
</organism>